<evidence type="ECO:0000313" key="3">
    <source>
        <dbReference type="Proteomes" id="UP000823775"/>
    </source>
</evidence>
<dbReference type="Proteomes" id="UP000823775">
    <property type="component" value="Unassembled WGS sequence"/>
</dbReference>
<feature type="region of interest" description="Disordered" evidence="1">
    <location>
        <begin position="38"/>
        <end position="69"/>
    </location>
</feature>
<accession>A0ABS8SR43</accession>
<gene>
    <name evidence="2" type="ORF">HAX54_046066</name>
</gene>
<name>A0ABS8SR43_DATST</name>
<keyword evidence="3" id="KW-1185">Reference proteome</keyword>
<organism evidence="2 3">
    <name type="scientific">Datura stramonium</name>
    <name type="common">Jimsonweed</name>
    <name type="synonym">Common thornapple</name>
    <dbReference type="NCBI Taxonomy" id="4076"/>
    <lineage>
        <taxon>Eukaryota</taxon>
        <taxon>Viridiplantae</taxon>
        <taxon>Streptophyta</taxon>
        <taxon>Embryophyta</taxon>
        <taxon>Tracheophyta</taxon>
        <taxon>Spermatophyta</taxon>
        <taxon>Magnoliopsida</taxon>
        <taxon>eudicotyledons</taxon>
        <taxon>Gunneridae</taxon>
        <taxon>Pentapetalae</taxon>
        <taxon>asterids</taxon>
        <taxon>lamiids</taxon>
        <taxon>Solanales</taxon>
        <taxon>Solanaceae</taxon>
        <taxon>Solanoideae</taxon>
        <taxon>Datureae</taxon>
        <taxon>Datura</taxon>
    </lineage>
</organism>
<reference evidence="2 3" key="1">
    <citation type="journal article" date="2021" name="BMC Genomics">
        <title>Datura genome reveals duplications of psychoactive alkaloid biosynthetic genes and high mutation rate following tissue culture.</title>
        <authorList>
            <person name="Rajewski A."/>
            <person name="Carter-House D."/>
            <person name="Stajich J."/>
            <person name="Litt A."/>
        </authorList>
    </citation>
    <scope>NUCLEOTIDE SEQUENCE [LARGE SCALE GENOMIC DNA]</scope>
    <source>
        <strain evidence="2">AR-01</strain>
    </source>
</reference>
<sequence>METDFSEVYNYYKRPNLNWEVKVILRFVNNQIMPLKNDADVSKLKADGTARPQDEAKENSIEQRKTRIK</sequence>
<evidence type="ECO:0000313" key="2">
    <source>
        <dbReference type="EMBL" id="MCD7461412.1"/>
    </source>
</evidence>
<comment type="caution">
    <text evidence="2">The sequence shown here is derived from an EMBL/GenBank/DDBJ whole genome shotgun (WGS) entry which is preliminary data.</text>
</comment>
<evidence type="ECO:0000256" key="1">
    <source>
        <dbReference type="SAM" id="MobiDB-lite"/>
    </source>
</evidence>
<proteinExistence type="predicted"/>
<protein>
    <submittedName>
        <fullName evidence="2">Uncharacterized protein</fullName>
    </submittedName>
</protein>
<dbReference type="EMBL" id="JACEIK010000722">
    <property type="protein sequence ID" value="MCD7461412.1"/>
    <property type="molecule type" value="Genomic_DNA"/>
</dbReference>